<protein>
    <submittedName>
        <fullName evidence="1">Uncharacterized protein</fullName>
    </submittedName>
</protein>
<evidence type="ECO:0000313" key="2">
    <source>
        <dbReference type="Proteomes" id="UP001054945"/>
    </source>
</evidence>
<dbReference type="EMBL" id="BPLR01014313">
    <property type="protein sequence ID" value="GIY68028.1"/>
    <property type="molecule type" value="Genomic_DNA"/>
</dbReference>
<sequence length="125" mass="13806">MASEALKLTGLPSISLWGGHSRGTRCCSEVTSSRLTLFHFQFHSSWNYLKSRPWIGACVLVTLGEITTPGSARLNQDPLLTSKRVSHQRKMIADNCSTLWFKFKTPHDLLGLLQDRMGDGGAVSS</sequence>
<dbReference type="AlphaFoldDB" id="A0AAV4VEQ0"/>
<keyword evidence="2" id="KW-1185">Reference proteome</keyword>
<gene>
    <name evidence="1" type="ORF">CEXT_116481</name>
</gene>
<organism evidence="1 2">
    <name type="scientific">Caerostris extrusa</name>
    <name type="common">Bark spider</name>
    <name type="synonym">Caerostris bankana</name>
    <dbReference type="NCBI Taxonomy" id="172846"/>
    <lineage>
        <taxon>Eukaryota</taxon>
        <taxon>Metazoa</taxon>
        <taxon>Ecdysozoa</taxon>
        <taxon>Arthropoda</taxon>
        <taxon>Chelicerata</taxon>
        <taxon>Arachnida</taxon>
        <taxon>Araneae</taxon>
        <taxon>Araneomorphae</taxon>
        <taxon>Entelegynae</taxon>
        <taxon>Araneoidea</taxon>
        <taxon>Araneidae</taxon>
        <taxon>Caerostris</taxon>
    </lineage>
</organism>
<accession>A0AAV4VEQ0</accession>
<name>A0AAV4VEQ0_CAEEX</name>
<evidence type="ECO:0000313" key="1">
    <source>
        <dbReference type="EMBL" id="GIY68028.1"/>
    </source>
</evidence>
<proteinExistence type="predicted"/>
<reference evidence="1 2" key="1">
    <citation type="submission" date="2021-06" db="EMBL/GenBank/DDBJ databases">
        <title>Caerostris extrusa draft genome.</title>
        <authorList>
            <person name="Kono N."/>
            <person name="Arakawa K."/>
        </authorList>
    </citation>
    <scope>NUCLEOTIDE SEQUENCE [LARGE SCALE GENOMIC DNA]</scope>
</reference>
<comment type="caution">
    <text evidence="1">The sequence shown here is derived from an EMBL/GenBank/DDBJ whole genome shotgun (WGS) entry which is preliminary data.</text>
</comment>
<dbReference type="Proteomes" id="UP001054945">
    <property type="component" value="Unassembled WGS sequence"/>
</dbReference>